<dbReference type="GO" id="GO:0005524">
    <property type="term" value="F:ATP binding"/>
    <property type="evidence" value="ECO:0007669"/>
    <property type="project" value="UniProtKB-KW"/>
</dbReference>
<dbReference type="GO" id="GO:0005886">
    <property type="term" value="C:plasma membrane"/>
    <property type="evidence" value="ECO:0007669"/>
    <property type="project" value="TreeGrafter"/>
</dbReference>
<dbReference type="GO" id="GO:0016887">
    <property type="term" value="F:ATP hydrolysis activity"/>
    <property type="evidence" value="ECO:0007669"/>
    <property type="project" value="InterPro"/>
</dbReference>
<name>A0A645HZJ9_9ZZZZ</name>
<dbReference type="SUPFAM" id="SSF52540">
    <property type="entry name" value="P-loop containing nucleoside triphosphate hydrolases"/>
    <property type="match status" value="1"/>
</dbReference>
<dbReference type="InterPro" id="IPR003439">
    <property type="entry name" value="ABC_transporter-like_ATP-bd"/>
</dbReference>
<feature type="domain" description="ABC transporter" evidence="1">
    <location>
        <begin position="1"/>
        <end position="85"/>
    </location>
</feature>
<protein>
    <submittedName>
        <fullName evidence="2">L-cystine import ATP-binding protein TcyC</fullName>
        <ecNumber evidence="2">3.6.3.-</ecNumber>
    </submittedName>
</protein>
<dbReference type="InterPro" id="IPR027417">
    <property type="entry name" value="P-loop_NTPase"/>
</dbReference>
<sequence length="136" mass="14728">MVFQDYALFPNLSVLDNLLEAPLAQKLGSREELAAKAAGLLEQMGLDDKLEAMPSTLSGGQKQRVAIARAMMLNPRVLCFDEPTSALDRESSDSIGKLIQEIAAGGTGILIVTHDTEFGQQYGTRIVSSSEFVKNR</sequence>
<evidence type="ECO:0000259" key="1">
    <source>
        <dbReference type="Pfam" id="PF00005"/>
    </source>
</evidence>
<dbReference type="PANTHER" id="PTHR24220">
    <property type="entry name" value="IMPORT ATP-BINDING PROTEIN"/>
    <property type="match status" value="1"/>
</dbReference>
<keyword evidence="2" id="KW-0547">Nucleotide-binding</keyword>
<dbReference type="EMBL" id="VSSQ01097281">
    <property type="protein sequence ID" value="MPN40703.1"/>
    <property type="molecule type" value="Genomic_DNA"/>
</dbReference>
<dbReference type="EC" id="3.6.3.-" evidence="2"/>
<accession>A0A645HZJ9</accession>
<dbReference type="Pfam" id="PF00005">
    <property type="entry name" value="ABC_tran"/>
    <property type="match status" value="1"/>
</dbReference>
<reference evidence="2" key="1">
    <citation type="submission" date="2019-08" db="EMBL/GenBank/DDBJ databases">
        <authorList>
            <person name="Kucharzyk K."/>
            <person name="Murdoch R.W."/>
            <person name="Higgins S."/>
            <person name="Loffler F."/>
        </authorList>
    </citation>
    <scope>NUCLEOTIDE SEQUENCE</scope>
</reference>
<keyword evidence="2" id="KW-0067">ATP-binding</keyword>
<dbReference type="InterPro" id="IPR015854">
    <property type="entry name" value="ABC_transpr_LolD-like"/>
</dbReference>
<keyword evidence="2" id="KW-0378">Hydrolase</keyword>
<dbReference type="Gene3D" id="3.40.50.300">
    <property type="entry name" value="P-loop containing nucleotide triphosphate hydrolases"/>
    <property type="match status" value="1"/>
</dbReference>
<evidence type="ECO:0000313" key="2">
    <source>
        <dbReference type="EMBL" id="MPN40703.1"/>
    </source>
</evidence>
<comment type="caution">
    <text evidence="2">The sequence shown here is derived from an EMBL/GenBank/DDBJ whole genome shotgun (WGS) entry which is preliminary data.</text>
</comment>
<proteinExistence type="predicted"/>
<gene>
    <name evidence="2" type="primary">tcyC_11</name>
    <name evidence="2" type="ORF">SDC9_188242</name>
</gene>
<dbReference type="AlphaFoldDB" id="A0A645HZJ9"/>
<dbReference type="GO" id="GO:0022857">
    <property type="term" value="F:transmembrane transporter activity"/>
    <property type="evidence" value="ECO:0007669"/>
    <property type="project" value="TreeGrafter"/>
</dbReference>
<organism evidence="2">
    <name type="scientific">bioreactor metagenome</name>
    <dbReference type="NCBI Taxonomy" id="1076179"/>
    <lineage>
        <taxon>unclassified sequences</taxon>
        <taxon>metagenomes</taxon>
        <taxon>ecological metagenomes</taxon>
    </lineage>
</organism>